<keyword evidence="3" id="KW-1185">Reference proteome</keyword>
<keyword evidence="1" id="KW-0812">Transmembrane</keyword>
<reference evidence="2" key="2">
    <citation type="submission" date="2020-09" db="EMBL/GenBank/DDBJ databases">
        <authorList>
            <person name="Sun Q."/>
            <person name="Zhou Y."/>
        </authorList>
    </citation>
    <scope>NUCLEOTIDE SEQUENCE</scope>
    <source>
        <strain evidence="2">CGMCC 1.14988</strain>
    </source>
</reference>
<evidence type="ECO:0000256" key="1">
    <source>
        <dbReference type="SAM" id="Phobius"/>
    </source>
</evidence>
<organism evidence="2 3">
    <name type="scientific">Egicoccus halophilus</name>
    <dbReference type="NCBI Taxonomy" id="1670830"/>
    <lineage>
        <taxon>Bacteria</taxon>
        <taxon>Bacillati</taxon>
        <taxon>Actinomycetota</taxon>
        <taxon>Nitriliruptoria</taxon>
        <taxon>Egicoccales</taxon>
        <taxon>Egicoccaceae</taxon>
        <taxon>Egicoccus</taxon>
    </lineage>
</organism>
<accession>A0A8J3A684</accession>
<comment type="caution">
    <text evidence="2">The sequence shown here is derived from an EMBL/GenBank/DDBJ whole genome shotgun (WGS) entry which is preliminary data.</text>
</comment>
<dbReference type="EMBL" id="BMHA01000003">
    <property type="protein sequence ID" value="GGI04281.1"/>
    <property type="molecule type" value="Genomic_DNA"/>
</dbReference>
<keyword evidence="1" id="KW-0472">Membrane</keyword>
<keyword evidence="1" id="KW-1133">Transmembrane helix</keyword>
<evidence type="ECO:0000313" key="2">
    <source>
        <dbReference type="EMBL" id="GGI04281.1"/>
    </source>
</evidence>
<feature type="transmembrane region" description="Helical" evidence="1">
    <location>
        <begin position="66"/>
        <end position="91"/>
    </location>
</feature>
<dbReference type="RefSeq" id="WP_130649567.1">
    <property type="nucleotide sequence ID" value="NZ_BMHA01000003.1"/>
</dbReference>
<dbReference type="AlphaFoldDB" id="A0A8J3A684"/>
<reference evidence="2" key="1">
    <citation type="journal article" date="2014" name="Int. J. Syst. Evol. Microbiol.">
        <title>Complete genome sequence of Corynebacterium casei LMG S-19264T (=DSM 44701T), isolated from a smear-ripened cheese.</title>
        <authorList>
            <consortium name="US DOE Joint Genome Institute (JGI-PGF)"/>
            <person name="Walter F."/>
            <person name="Albersmeier A."/>
            <person name="Kalinowski J."/>
            <person name="Ruckert C."/>
        </authorList>
    </citation>
    <scope>NUCLEOTIDE SEQUENCE</scope>
    <source>
        <strain evidence="2">CGMCC 1.14988</strain>
    </source>
</reference>
<name>A0A8J3A684_9ACTN</name>
<proteinExistence type="predicted"/>
<feature type="transmembrane region" description="Helical" evidence="1">
    <location>
        <begin position="37"/>
        <end position="54"/>
    </location>
</feature>
<protein>
    <submittedName>
        <fullName evidence="2">Uncharacterized protein</fullName>
    </submittedName>
</protein>
<dbReference type="Proteomes" id="UP000650511">
    <property type="component" value="Unassembled WGS sequence"/>
</dbReference>
<evidence type="ECO:0000313" key="3">
    <source>
        <dbReference type="Proteomes" id="UP000650511"/>
    </source>
</evidence>
<sequence>MTATDPRPVPPGAHRTPVDAAPIVDWSRTARRLRRQLTVIAGLVVGAWLVLGLSRSALEVALLAELAGLGILLAFVAEVVVVGGSAVRGLLAAGERGDRLAAADVSILPPQVRRRGRR</sequence>
<gene>
    <name evidence="2" type="ORF">GCM10011354_08310</name>
</gene>